<feature type="transmembrane region" description="Helical" evidence="5">
    <location>
        <begin position="495"/>
        <end position="514"/>
    </location>
</feature>
<keyword evidence="2 5" id="KW-0812">Transmembrane</keyword>
<dbReference type="Proteomes" id="UP001561046">
    <property type="component" value="Unassembled WGS sequence"/>
</dbReference>
<dbReference type="PROSITE" id="PS00216">
    <property type="entry name" value="SUGAR_TRANSPORT_1"/>
    <property type="match status" value="1"/>
</dbReference>
<comment type="subcellular location">
    <subcellularLocation>
        <location evidence="1">Membrane</location>
        <topology evidence="1">Multi-pass membrane protein</topology>
    </subcellularLocation>
</comment>
<reference evidence="7 8" key="1">
    <citation type="journal article" date="2013" name="Int. J. Syst. Evol. Microbiol.">
        <title>Comamonas guangdongensis sp. nov., isolated from subterranean forest sediment, and emended description of the genus Comamonas.</title>
        <authorList>
            <person name="Zhang J."/>
            <person name="Wang Y."/>
            <person name="Zhou S."/>
            <person name="Wu C."/>
            <person name="He J."/>
            <person name="Li F."/>
        </authorList>
    </citation>
    <scope>NUCLEOTIDE SEQUENCE [LARGE SCALE GENOMIC DNA]</scope>
    <source>
        <strain evidence="7 8">CCTCC AB2011133</strain>
    </source>
</reference>
<keyword evidence="8" id="KW-1185">Reference proteome</keyword>
<feature type="transmembrane region" description="Helical" evidence="5">
    <location>
        <begin position="211"/>
        <end position="230"/>
    </location>
</feature>
<comment type="caution">
    <text evidence="7">The sequence shown here is derived from an EMBL/GenBank/DDBJ whole genome shotgun (WGS) entry which is preliminary data.</text>
</comment>
<dbReference type="Pfam" id="PF07690">
    <property type="entry name" value="MFS_1"/>
    <property type="match status" value="1"/>
</dbReference>
<organism evidence="7 8">
    <name type="scientific">Comamonas guangdongensis</name>
    <dbReference type="NCBI Taxonomy" id="510515"/>
    <lineage>
        <taxon>Bacteria</taxon>
        <taxon>Pseudomonadati</taxon>
        <taxon>Pseudomonadota</taxon>
        <taxon>Betaproteobacteria</taxon>
        <taxon>Burkholderiales</taxon>
        <taxon>Comamonadaceae</taxon>
        <taxon>Comamonas</taxon>
    </lineage>
</organism>
<keyword evidence="3 5" id="KW-1133">Transmembrane helix</keyword>
<dbReference type="PANTHER" id="PTHR42718:SF49">
    <property type="entry name" value="EXPORT PROTEIN"/>
    <property type="match status" value="1"/>
</dbReference>
<evidence type="ECO:0000313" key="7">
    <source>
        <dbReference type="EMBL" id="MEX8192307.1"/>
    </source>
</evidence>
<evidence type="ECO:0000256" key="3">
    <source>
        <dbReference type="ARBA" id="ARBA00022989"/>
    </source>
</evidence>
<dbReference type="Gene3D" id="1.20.1250.20">
    <property type="entry name" value="MFS general substrate transporter like domains"/>
    <property type="match status" value="1"/>
</dbReference>
<feature type="transmembrane region" description="Helical" evidence="5">
    <location>
        <begin position="60"/>
        <end position="79"/>
    </location>
</feature>
<feature type="transmembrane region" description="Helical" evidence="5">
    <location>
        <begin position="150"/>
        <end position="174"/>
    </location>
</feature>
<gene>
    <name evidence="7" type="ORF">AB6724_05575</name>
</gene>
<dbReference type="InterPro" id="IPR036259">
    <property type="entry name" value="MFS_trans_sf"/>
</dbReference>
<keyword evidence="4 5" id="KW-0472">Membrane</keyword>
<feature type="transmembrane region" description="Helical" evidence="5">
    <location>
        <begin position="24"/>
        <end position="48"/>
    </location>
</feature>
<feature type="transmembrane region" description="Helical" evidence="5">
    <location>
        <begin position="242"/>
        <end position="260"/>
    </location>
</feature>
<evidence type="ECO:0000256" key="4">
    <source>
        <dbReference type="ARBA" id="ARBA00023136"/>
    </source>
</evidence>
<dbReference type="RefSeq" id="WP_369337514.1">
    <property type="nucleotide sequence ID" value="NZ_JBFYGN010000005.1"/>
</dbReference>
<dbReference type="InterPro" id="IPR005829">
    <property type="entry name" value="Sugar_transporter_CS"/>
</dbReference>
<dbReference type="SUPFAM" id="SSF103473">
    <property type="entry name" value="MFS general substrate transporter"/>
    <property type="match status" value="1"/>
</dbReference>
<evidence type="ECO:0000256" key="2">
    <source>
        <dbReference type="ARBA" id="ARBA00022692"/>
    </source>
</evidence>
<dbReference type="Gene3D" id="1.20.1720.10">
    <property type="entry name" value="Multidrug resistance protein D"/>
    <property type="match status" value="1"/>
</dbReference>
<feature type="transmembrane region" description="Helical" evidence="5">
    <location>
        <begin position="281"/>
        <end position="300"/>
    </location>
</feature>
<feature type="transmembrane region" description="Helical" evidence="5">
    <location>
        <begin position="180"/>
        <end position="199"/>
    </location>
</feature>
<evidence type="ECO:0000256" key="1">
    <source>
        <dbReference type="ARBA" id="ARBA00004141"/>
    </source>
</evidence>
<feature type="transmembrane region" description="Helical" evidence="5">
    <location>
        <begin position="116"/>
        <end position="138"/>
    </location>
</feature>
<evidence type="ECO:0000259" key="6">
    <source>
        <dbReference type="PROSITE" id="PS50850"/>
    </source>
</evidence>
<evidence type="ECO:0000313" key="8">
    <source>
        <dbReference type="Proteomes" id="UP001561046"/>
    </source>
</evidence>
<protein>
    <submittedName>
        <fullName evidence="7">MFS transporter</fullName>
    </submittedName>
</protein>
<proteinExistence type="predicted"/>
<dbReference type="InterPro" id="IPR011701">
    <property type="entry name" value="MFS"/>
</dbReference>
<dbReference type="InterPro" id="IPR020846">
    <property type="entry name" value="MFS_dom"/>
</dbReference>
<evidence type="ECO:0000256" key="5">
    <source>
        <dbReference type="SAM" id="Phobius"/>
    </source>
</evidence>
<name>A0ABV3ZRU9_9BURK</name>
<feature type="transmembrane region" description="Helical" evidence="5">
    <location>
        <begin position="312"/>
        <end position="332"/>
    </location>
</feature>
<dbReference type="CDD" id="cd17321">
    <property type="entry name" value="MFS_MMR_MDR_like"/>
    <property type="match status" value="1"/>
</dbReference>
<feature type="transmembrane region" description="Helical" evidence="5">
    <location>
        <begin position="91"/>
        <end position="110"/>
    </location>
</feature>
<dbReference type="PANTHER" id="PTHR42718">
    <property type="entry name" value="MAJOR FACILITATOR SUPERFAMILY MULTIDRUG TRANSPORTER MFSC"/>
    <property type="match status" value="1"/>
</dbReference>
<feature type="domain" description="Major facilitator superfamily (MFS) profile" evidence="6">
    <location>
        <begin position="25"/>
        <end position="518"/>
    </location>
</feature>
<dbReference type="PROSITE" id="PS50850">
    <property type="entry name" value="MFS"/>
    <property type="match status" value="1"/>
</dbReference>
<feature type="transmembrane region" description="Helical" evidence="5">
    <location>
        <begin position="344"/>
        <end position="363"/>
    </location>
</feature>
<feature type="transmembrane region" description="Helical" evidence="5">
    <location>
        <begin position="413"/>
        <end position="432"/>
    </location>
</feature>
<dbReference type="EMBL" id="JBFYGN010000005">
    <property type="protein sequence ID" value="MEX8192307.1"/>
    <property type="molecule type" value="Genomic_DNA"/>
</dbReference>
<feature type="transmembrane region" description="Helical" evidence="5">
    <location>
        <begin position="369"/>
        <end position="392"/>
    </location>
</feature>
<sequence length="521" mass="54943">MPSNDIDLLNTSRLNLAPARRNRIALLSVCLAALMFSLEISSVPVILPTLESVLHSDFKGIQWIMNAYTIACVSVLMATGTLADRFGRKRVFLISTALFALASLLCGLAWNTPLLIASRVFQGASGGAMLICLVSVLSHQFPQGTERSRAFSTWGIMLGIGLGFGPLIGGMIVALADWRWVFWVHVVIAALTFFLAAIAVQESRDPEAGTLDLAGIVTLSLAVFGLAFFVTQGSDSGFGSMPALAAIAAGLLSFAAFLWVELRVQHPMFDFSVFRVRNFSGALLGSMGMNFSFWAFIIYLPIYFQSALGQDVAAAGVSLLAYTLPTLVFPVVGERIAMRHGPRIAIPLGLFAIGLGFVLMLAGSQLAHIHWLYVLPGCLIAGAGLGITNTPVTNTTTGSVSSARAGMASGIDMSARMITLSINIAMMGFLLVRGVQQHLQAVLSGPVDAASLREMANGIASGNLQALQAGAGAATSAQALADIAREALVHSFGGVMLYAAIAVWLLALGSFVLFSGGRKVR</sequence>
<accession>A0ABV3ZRU9</accession>